<protein>
    <recommendedName>
        <fullName evidence="4">Transporter</fullName>
    </recommendedName>
</protein>
<dbReference type="HOGENOM" id="CLU_1061018_0_0_5"/>
<evidence type="ECO:0000313" key="2">
    <source>
        <dbReference type="EMBL" id="ABE62682.1"/>
    </source>
</evidence>
<dbReference type="eggNOG" id="ENOG5032MI6">
    <property type="taxonomic scope" value="Bacteria"/>
</dbReference>
<organism evidence="2 3">
    <name type="scientific">Nitrobacter hamburgensis (strain DSM 10229 / NCIMB 13809 / X14)</name>
    <dbReference type="NCBI Taxonomy" id="323097"/>
    <lineage>
        <taxon>Bacteria</taxon>
        <taxon>Pseudomonadati</taxon>
        <taxon>Pseudomonadota</taxon>
        <taxon>Alphaproteobacteria</taxon>
        <taxon>Hyphomicrobiales</taxon>
        <taxon>Nitrobacteraceae</taxon>
        <taxon>Nitrobacter</taxon>
    </lineage>
</organism>
<evidence type="ECO:0000313" key="3">
    <source>
        <dbReference type="Proteomes" id="UP000001953"/>
    </source>
</evidence>
<dbReference type="Proteomes" id="UP000001953">
    <property type="component" value="Chromosome"/>
</dbReference>
<reference evidence="2 3" key="1">
    <citation type="submission" date="2006-03" db="EMBL/GenBank/DDBJ databases">
        <title>Complete sequence of chromosome of Nitrobacter hamburgensis X14.</title>
        <authorList>
            <consortium name="US DOE Joint Genome Institute"/>
            <person name="Copeland A."/>
            <person name="Lucas S."/>
            <person name="Lapidus A."/>
            <person name="Barry K."/>
            <person name="Detter J.C."/>
            <person name="Glavina del Rio T."/>
            <person name="Hammon N."/>
            <person name="Israni S."/>
            <person name="Dalin E."/>
            <person name="Tice H."/>
            <person name="Pitluck S."/>
            <person name="Chain P."/>
            <person name="Malfatti S."/>
            <person name="Shin M."/>
            <person name="Vergez L."/>
            <person name="Schmutz J."/>
            <person name="Larimer F."/>
            <person name="Land M."/>
            <person name="Hauser L."/>
            <person name="Kyrpides N."/>
            <person name="Ivanova N."/>
            <person name="Ward B."/>
            <person name="Arp D."/>
            <person name="Klotz M."/>
            <person name="Stein L."/>
            <person name="O'Mullan G."/>
            <person name="Starkenburg S."/>
            <person name="Sayavedra L."/>
            <person name="Poret-Peterson A.T."/>
            <person name="Gentry M.E."/>
            <person name="Bruce D."/>
            <person name="Richardson P."/>
        </authorList>
    </citation>
    <scope>NUCLEOTIDE SEQUENCE [LARGE SCALE GENOMIC DNA]</scope>
    <source>
        <strain evidence="3">DSM 10229 / NCIMB 13809 / X14</strain>
    </source>
</reference>
<dbReference type="STRING" id="323097.Nham_1868"/>
<gene>
    <name evidence="2" type="ordered locus">Nham_1868</name>
</gene>
<proteinExistence type="predicted"/>
<keyword evidence="3" id="KW-1185">Reference proteome</keyword>
<feature type="chain" id="PRO_5004196249" description="Transporter" evidence="1">
    <location>
        <begin position="36"/>
        <end position="262"/>
    </location>
</feature>
<dbReference type="KEGG" id="nha:Nham_1868"/>
<accession>Q1QM65</accession>
<keyword evidence="1" id="KW-0732">Signal</keyword>
<evidence type="ECO:0000256" key="1">
    <source>
        <dbReference type="SAM" id="SignalP"/>
    </source>
</evidence>
<feature type="signal peptide" evidence="1">
    <location>
        <begin position="1"/>
        <end position="35"/>
    </location>
</feature>
<sequence length="262" mass="27976">MVTRPQFAVPRSSKNLVGAMLVALPLAVWPRSAAAYRPFDGTDAAVADPGEVELEWQSAGARRESSQTTLIAPATVVNIGLAPDWEAVFEGQLETPLSSSTPTSLTAAGSFLKHVLRPGSLQNKDGPSIATEFGVLLPDSRGDSGMGASLAGIVSQRWDWGTVHLNGEAVLTRNHDADLFLGAIIEGPADWSIRPVAEVFYENEFGRSETVSGLIGAIWKVTDKLSFDVAFRHALTNDHAVNELRAGLTFGFPLPPLSTSRK</sequence>
<dbReference type="AlphaFoldDB" id="Q1QM65"/>
<dbReference type="EMBL" id="CP000319">
    <property type="protein sequence ID" value="ABE62682.1"/>
    <property type="molecule type" value="Genomic_DNA"/>
</dbReference>
<evidence type="ECO:0008006" key="4">
    <source>
        <dbReference type="Google" id="ProtNLM"/>
    </source>
</evidence>
<name>Q1QM65_NITHX</name>